<feature type="region of interest" description="Disordered" evidence="1">
    <location>
        <begin position="88"/>
        <end position="113"/>
    </location>
</feature>
<dbReference type="Pfam" id="PF13699">
    <property type="entry name" value="eCIS_core"/>
    <property type="match status" value="1"/>
</dbReference>
<feature type="compositionally biased region" description="Polar residues" evidence="1">
    <location>
        <begin position="184"/>
        <end position="193"/>
    </location>
</feature>
<accession>A0A937G2J1</accession>
<dbReference type="Proteomes" id="UP000614216">
    <property type="component" value="Unassembled WGS sequence"/>
</dbReference>
<dbReference type="AlphaFoldDB" id="A0A937G2J1"/>
<feature type="domain" description="eCIS core" evidence="2">
    <location>
        <begin position="112"/>
        <end position="185"/>
    </location>
</feature>
<organism evidence="3 4">
    <name type="scientific">Fulvivirga marina</name>
    <dbReference type="NCBI Taxonomy" id="2494733"/>
    <lineage>
        <taxon>Bacteria</taxon>
        <taxon>Pseudomonadati</taxon>
        <taxon>Bacteroidota</taxon>
        <taxon>Cytophagia</taxon>
        <taxon>Cytophagales</taxon>
        <taxon>Fulvivirgaceae</taxon>
        <taxon>Fulvivirga</taxon>
    </lineage>
</organism>
<comment type="caution">
    <text evidence="3">The sequence shown here is derived from an EMBL/GenBank/DDBJ whole genome shotgun (WGS) entry which is preliminary data.</text>
</comment>
<evidence type="ECO:0000256" key="1">
    <source>
        <dbReference type="SAM" id="MobiDB-lite"/>
    </source>
</evidence>
<name>A0A937G2J1_9BACT</name>
<dbReference type="RefSeq" id="WP_202858339.1">
    <property type="nucleotide sequence ID" value="NZ_JAEUGD010000065.1"/>
</dbReference>
<dbReference type="EMBL" id="JAEUGD010000065">
    <property type="protein sequence ID" value="MBL6448800.1"/>
    <property type="molecule type" value="Genomic_DNA"/>
</dbReference>
<reference evidence="3" key="1">
    <citation type="submission" date="2021-01" db="EMBL/GenBank/DDBJ databases">
        <title>Fulvivirga kasyanovii gen. nov., sp nov., a novel member of the phylum Bacteroidetes isolated from seawater in a mussel farm.</title>
        <authorList>
            <person name="Zhao L.-H."/>
            <person name="Wang Z.-J."/>
        </authorList>
    </citation>
    <scope>NUCLEOTIDE SEQUENCE</scope>
    <source>
        <strain evidence="3">29W222</strain>
    </source>
</reference>
<feature type="region of interest" description="Disordered" evidence="1">
    <location>
        <begin position="184"/>
        <end position="205"/>
    </location>
</feature>
<evidence type="ECO:0000313" key="4">
    <source>
        <dbReference type="Proteomes" id="UP000614216"/>
    </source>
</evidence>
<dbReference type="InterPro" id="IPR025295">
    <property type="entry name" value="eCIS_core_dom"/>
</dbReference>
<feature type="compositionally biased region" description="Polar residues" evidence="1">
    <location>
        <begin position="1"/>
        <end position="20"/>
    </location>
</feature>
<protein>
    <submittedName>
        <fullName evidence="3">DUF4157 domain-containing protein</fullName>
    </submittedName>
</protein>
<proteinExistence type="predicted"/>
<evidence type="ECO:0000259" key="2">
    <source>
        <dbReference type="Pfam" id="PF13699"/>
    </source>
</evidence>
<gene>
    <name evidence="3" type="ORF">JMN32_20985</name>
</gene>
<keyword evidence="4" id="KW-1185">Reference proteome</keyword>
<evidence type="ECO:0000313" key="3">
    <source>
        <dbReference type="EMBL" id="MBL6448800.1"/>
    </source>
</evidence>
<feature type="region of interest" description="Disordered" evidence="1">
    <location>
        <begin position="1"/>
        <end position="30"/>
    </location>
</feature>
<sequence>MQDNLLQNQQQSATTAGRKNSNLDKDNLFPDSKVFNTSGKAGFKRASTSLMNTLGEGAAATIGINAPAQMKAINMPTQLMVDKGVKEDEKVQMKSGGDQSTGGNPASQSGALPSSVLSKMEGAFNTSFSDVKVHNNSSSATSMGALAYAQGSSIHFAPGQYNPNSTKGQELIGHELTHVVQQRQGRVKATTQAKGAPVNDDPTLEREADEMGKKAVQGKFADVKGSSGNAVQMQEDPKKEDITYYNGWGAKETISGVEVKGDYYNVQYVNGEPRKANVAKIIKTTKSKWKEILKNADRGYHMYHKWIFGFLKANVHGLREFKWIPNQAVISASNSGPLYCDLYDNSPYGEQDILNFMEALYGIGENENETDLPNGYNLEGGVFAERTFFPMMGQFVAKHQPTLLRSVSYSGNNRLDSSSGNIRHFADEATPQGVFSYGSPDVIINMIQSAYGSALASVKAILNMSVNGINDTNVTSAMNENNVVYNAGLTINNAIKAYEGVVNRVNENRQSAFDLAWSLVPFSDKVPDIAKESLKMVASAGYKAVFSSKADNVSDLKDKMKSEFSGIQGFINDIINDPEVREKVNFDLLGLRIDNLKNTFDAGIDG</sequence>
<feature type="compositionally biased region" description="Polar residues" evidence="1">
    <location>
        <begin position="97"/>
        <end position="113"/>
    </location>
</feature>